<dbReference type="EMBL" id="CAXLJL010000079">
    <property type="protein sequence ID" value="CAL5131180.1"/>
    <property type="molecule type" value="Genomic_DNA"/>
</dbReference>
<name>A0AAV2T1S6_CALDB</name>
<gene>
    <name evidence="5" type="ORF">CDAUBV1_LOCUS3352</name>
</gene>
<dbReference type="InterPro" id="IPR047275">
    <property type="entry name" value="KH-I_NOVA_rpt1"/>
</dbReference>
<dbReference type="InterPro" id="IPR004088">
    <property type="entry name" value="KH_dom_type_1"/>
</dbReference>
<dbReference type="InterPro" id="IPR004087">
    <property type="entry name" value="KH_dom"/>
</dbReference>
<dbReference type="PANTHER" id="PTHR10288">
    <property type="entry name" value="KH DOMAIN CONTAINING RNA BINDING PROTEIN"/>
    <property type="match status" value="1"/>
</dbReference>
<accession>A0AAV2T1S6</accession>
<dbReference type="Proteomes" id="UP001497525">
    <property type="component" value="Unassembled WGS sequence"/>
</dbReference>
<dbReference type="AlphaFoldDB" id="A0AAV2T1S6"/>
<evidence type="ECO:0000256" key="1">
    <source>
        <dbReference type="ARBA" id="ARBA00022737"/>
    </source>
</evidence>
<organism evidence="5 6">
    <name type="scientific">Calicophoron daubneyi</name>
    <name type="common">Rumen fluke</name>
    <name type="synonym">Paramphistomum daubneyi</name>
    <dbReference type="NCBI Taxonomy" id="300641"/>
    <lineage>
        <taxon>Eukaryota</taxon>
        <taxon>Metazoa</taxon>
        <taxon>Spiralia</taxon>
        <taxon>Lophotrochozoa</taxon>
        <taxon>Platyhelminthes</taxon>
        <taxon>Trematoda</taxon>
        <taxon>Digenea</taxon>
        <taxon>Plagiorchiida</taxon>
        <taxon>Pronocephalata</taxon>
        <taxon>Paramphistomoidea</taxon>
        <taxon>Paramphistomidae</taxon>
        <taxon>Calicophoron</taxon>
    </lineage>
</organism>
<dbReference type="InterPro" id="IPR036612">
    <property type="entry name" value="KH_dom_type_1_sf"/>
</dbReference>
<dbReference type="PROSITE" id="PS50084">
    <property type="entry name" value="KH_TYPE_1"/>
    <property type="match status" value="2"/>
</dbReference>
<evidence type="ECO:0000256" key="2">
    <source>
        <dbReference type="PROSITE-ProRule" id="PRU00117"/>
    </source>
</evidence>
<keyword evidence="2" id="KW-0694">RNA-binding</keyword>
<dbReference type="Pfam" id="PF00013">
    <property type="entry name" value="KH_1"/>
    <property type="match status" value="2"/>
</dbReference>
<dbReference type="Gene3D" id="3.30.1370.10">
    <property type="entry name" value="K Homology domain, type 1"/>
    <property type="match status" value="2"/>
</dbReference>
<sequence>MGDVHLKLLIPCFAAGAIIGRGGEAVESIKRQTGAHLKMSKANDFYPGTNERVCLIIGTIKACMQLHDYIMKKVDERSESMSSGNPETPFLSERFNQVKILVPNSTAGMIIGKSGSFIKQIKEMSGASVQISQRSKELKLLERCIIVSGDLNERRTAVAMILSKIAEDPDSASCPNCSYANVYEPVPNACQTNLPVASDPVANTYPGAEIANYGNYNAAVCAGPITTDPVSSSRLPANLPNNSAIFGAVPKNLCEYATSVLNDPQTNINLPLVKNLGILPPHASHLFSSLCAPCATPNIVPIPTPLDPTGSLSWFTQFIQTPTGTAQQNSLYPGNVVGPQAVVTANRQYPLVYGSETPDKLTSALRTLRSYGLLNAPPQMNYSDASPLQNVTPGPYFIGPPPMQTYGPANNCVGIVPPIEQPVVSGAYAMLRNDASQPSSRVLPDHTRYWSGGSSDSALTSSLMSVHIQSPNEDMMPGAVQSPPSHTQSCLSIFSPCSTHNPPNGPTVGAGQLPLEVAPAVNGDVQIKPTVVYDASLLQGLPIPPVATSTSDAARFFVYPAMTPVMEMSAGFDRISPSTHYPSASISPPAPAVLPQTLVSSITQPVWSDISLGSLRPKTVAANFGYYSPYSIQSPVNQDPLRSQSQLVCSPVNPTGFPFSPVPCPVGLTKSSFPDTLPRPSCSTGGILMVGTAKQMRVALSLLQLQNGQISSGAENDSTTPTATTTTTTGSGSSVSTSNHFDLPKAMWSIAANGADLFTSPFCQGTTSFTSDSPLRLDTIEPFCPPAQLTAATCSGQPMTMHYRPWVWHAARRISRTFCRFITSPVLEKQALSVEDLAAREPAYNPYSSSTSWRNPEELATFLSKRIIAACEHFVVLDKPAGLSVFGHSLASQEALRFFSPECSSVTGNLSIKDCLPHLASLLYAQKPENVAGVTSIECERDKDNSQDEFDKAPKLFICDPLPAAYSGLVVLARTEAYAEAAKRFYHSAMTENPLWKLYQRLLAVCLGKPFQEHAEGVSFPIASYRIADNIFVGYKPVPEEISRRKKSAGLVLTKHVSHRSLVSTAPDASLIELRTNSTYRGLPEVYLLYEGCSIVGELLQSSRLVGTGMVPIVLPPFQVKLASKIPLALSRRLGNPKFHNIPVHLHRTQVYLPAPFKLNKSPKNERFRPLTREPVGNIRVCRSPSEISATVAATPALSWTQLTRNSDGAPTVHEFVLTCSSPNLPTYFSHTMNRLGLQFDYSAWSSKM</sequence>
<dbReference type="CDD" id="cd22436">
    <property type="entry name" value="KH-I_NOVA_rpt2"/>
    <property type="match status" value="1"/>
</dbReference>
<feature type="compositionally biased region" description="Low complexity" evidence="3">
    <location>
        <begin position="718"/>
        <end position="736"/>
    </location>
</feature>
<evidence type="ECO:0000313" key="5">
    <source>
        <dbReference type="EMBL" id="CAL5131180.1"/>
    </source>
</evidence>
<comment type="caution">
    <text evidence="5">The sequence shown here is derived from an EMBL/GenBank/DDBJ whole genome shotgun (WGS) entry which is preliminary data.</text>
</comment>
<evidence type="ECO:0000313" key="6">
    <source>
        <dbReference type="Proteomes" id="UP001497525"/>
    </source>
</evidence>
<evidence type="ECO:0000256" key="3">
    <source>
        <dbReference type="SAM" id="MobiDB-lite"/>
    </source>
</evidence>
<proteinExistence type="predicted"/>
<dbReference type="InterPro" id="IPR047276">
    <property type="entry name" value="KH-I_NOVA_rpt2"/>
</dbReference>
<reference evidence="5" key="1">
    <citation type="submission" date="2024-06" db="EMBL/GenBank/DDBJ databases">
        <authorList>
            <person name="Liu X."/>
            <person name="Lenzi L."/>
            <person name="Haldenby T S."/>
            <person name="Uol C."/>
        </authorList>
    </citation>
    <scope>NUCLEOTIDE SEQUENCE</scope>
</reference>
<feature type="region of interest" description="Disordered" evidence="3">
    <location>
        <begin position="711"/>
        <end position="736"/>
    </location>
</feature>
<dbReference type="SMART" id="SM00322">
    <property type="entry name" value="KH"/>
    <property type="match status" value="2"/>
</dbReference>
<keyword evidence="1" id="KW-0677">Repeat</keyword>
<evidence type="ECO:0000259" key="4">
    <source>
        <dbReference type="SMART" id="SM00322"/>
    </source>
</evidence>
<feature type="domain" description="K Homology" evidence="4">
    <location>
        <begin position="94"/>
        <end position="166"/>
    </location>
</feature>
<dbReference type="SUPFAM" id="SSF54791">
    <property type="entry name" value="Eukaryotic type KH-domain (KH-domain type I)"/>
    <property type="match status" value="2"/>
</dbReference>
<feature type="domain" description="K Homology" evidence="4">
    <location>
        <begin position="2"/>
        <end position="75"/>
    </location>
</feature>
<dbReference type="GO" id="GO:0003723">
    <property type="term" value="F:RNA binding"/>
    <property type="evidence" value="ECO:0007669"/>
    <property type="project" value="UniProtKB-UniRule"/>
</dbReference>
<protein>
    <recommendedName>
        <fullName evidence="4">K Homology domain-containing protein</fullName>
    </recommendedName>
</protein>
<dbReference type="CDD" id="cd22435">
    <property type="entry name" value="KH-I_NOVA_rpt1"/>
    <property type="match status" value="1"/>
</dbReference>